<feature type="non-terminal residue" evidence="1">
    <location>
        <position position="1"/>
    </location>
</feature>
<protein>
    <recommendedName>
        <fullName evidence="2">CHAT domain-containing protein</fullName>
    </recommendedName>
</protein>
<evidence type="ECO:0008006" key="2">
    <source>
        <dbReference type="Google" id="ProtNLM"/>
    </source>
</evidence>
<reference evidence="1" key="1">
    <citation type="journal article" date="2014" name="Front. Microbiol.">
        <title>High frequency of phylogenetically diverse reductive dehalogenase-homologous genes in deep subseafloor sedimentary metagenomes.</title>
        <authorList>
            <person name="Kawai M."/>
            <person name="Futagami T."/>
            <person name="Toyoda A."/>
            <person name="Takaki Y."/>
            <person name="Nishi S."/>
            <person name="Hori S."/>
            <person name="Arai W."/>
            <person name="Tsubouchi T."/>
            <person name="Morono Y."/>
            <person name="Uchiyama I."/>
            <person name="Ito T."/>
            <person name="Fujiyama A."/>
            <person name="Inagaki F."/>
            <person name="Takami H."/>
        </authorList>
    </citation>
    <scope>NUCLEOTIDE SEQUENCE</scope>
    <source>
        <strain evidence="1">Expedition CK06-06</strain>
    </source>
</reference>
<organism evidence="1">
    <name type="scientific">marine sediment metagenome</name>
    <dbReference type="NCBI Taxonomy" id="412755"/>
    <lineage>
        <taxon>unclassified sequences</taxon>
        <taxon>metagenomes</taxon>
        <taxon>ecological metagenomes</taxon>
    </lineage>
</organism>
<comment type="caution">
    <text evidence="1">The sequence shown here is derived from an EMBL/GenBank/DDBJ whole genome shotgun (WGS) entry which is preliminary data.</text>
</comment>
<dbReference type="AlphaFoldDB" id="X1F2A2"/>
<gene>
    <name evidence="1" type="ORF">S03H2_05532</name>
</gene>
<sequence>DKHKAFTRSQLEIKQKYSAPFYWGAFIMVNK</sequence>
<name>X1F2A2_9ZZZZ</name>
<proteinExistence type="predicted"/>
<accession>X1F2A2</accession>
<evidence type="ECO:0000313" key="1">
    <source>
        <dbReference type="EMBL" id="GAH26705.1"/>
    </source>
</evidence>
<dbReference type="EMBL" id="BARU01002320">
    <property type="protein sequence ID" value="GAH26705.1"/>
    <property type="molecule type" value="Genomic_DNA"/>
</dbReference>